<protein>
    <submittedName>
        <fullName evidence="1">Uncharacterized protein</fullName>
    </submittedName>
</protein>
<dbReference type="RefSeq" id="WP_273189157.1">
    <property type="nucleotide sequence ID" value="NZ_DYUZ01000011.1"/>
</dbReference>
<proteinExistence type="predicted"/>
<dbReference type="EMBL" id="DYUZ01000011">
    <property type="protein sequence ID" value="HJG36785.1"/>
    <property type="molecule type" value="Genomic_DNA"/>
</dbReference>
<dbReference type="Proteomes" id="UP000753256">
    <property type="component" value="Unassembled WGS sequence"/>
</dbReference>
<accession>A0A921LUG6</accession>
<evidence type="ECO:0000313" key="1">
    <source>
        <dbReference type="EMBL" id="HJG36785.1"/>
    </source>
</evidence>
<dbReference type="AlphaFoldDB" id="A0A921LUG6"/>
<name>A0A921LUG6_9ACTN</name>
<comment type="caution">
    <text evidence="1">The sequence shown here is derived from an EMBL/GenBank/DDBJ whole genome shotgun (WGS) entry which is preliminary data.</text>
</comment>
<reference evidence="1" key="2">
    <citation type="submission" date="2021-09" db="EMBL/GenBank/DDBJ databases">
        <authorList>
            <person name="Gilroy R."/>
        </authorList>
    </citation>
    <scope>NUCLEOTIDE SEQUENCE</scope>
    <source>
        <strain evidence="1">ChiHjej13B12-9602</strain>
    </source>
</reference>
<evidence type="ECO:0000313" key="2">
    <source>
        <dbReference type="Proteomes" id="UP000753256"/>
    </source>
</evidence>
<sequence>MPVVNGIETFRDAMANHADEYVLIGGGACSILFDTADIPFRITKDLDVIVLTDVKGGSGFAHDLWTFIKQHNYECWKQPEGACSYYRFNLLPDSPFALQVPEQIELFARHPDFSLADESSVITPLHFNESVSSLSAIILDDGYYEFIRSHVTQVEGIPLLSALHIIPLKMRAHVDLNNKHLAGSHVNEKDLTKHRSDVAKLSLLLTHDDSLPLHDQMRKDAERFLADFEQYAQRETNRKKRRQLEDDLRTLKLVYLGAS</sequence>
<gene>
    <name evidence="1" type="ORF">K8V70_02825</name>
</gene>
<reference evidence="1" key="1">
    <citation type="journal article" date="2021" name="PeerJ">
        <title>Extensive microbial diversity within the chicken gut microbiome revealed by metagenomics and culture.</title>
        <authorList>
            <person name="Gilroy R."/>
            <person name="Ravi A."/>
            <person name="Getino M."/>
            <person name="Pursley I."/>
            <person name="Horton D.L."/>
            <person name="Alikhan N.F."/>
            <person name="Baker D."/>
            <person name="Gharbi K."/>
            <person name="Hall N."/>
            <person name="Watson M."/>
            <person name="Adriaenssens E.M."/>
            <person name="Foster-Nyarko E."/>
            <person name="Jarju S."/>
            <person name="Secka A."/>
            <person name="Antonio M."/>
            <person name="Oren A."/>
            <person name="Chaudhuri R.R."/>
            <person name="La Ragione R."/>
            <person name="Hildebrand F."/>
            <person name="Pallen M.J."/>
        </authorList>
    </citation>
    <scope>NUCLEOTIDE SEQUENCE</scope>
    <source>
        <strain evidence="1">ChiHjej13B12-9602</strain>
    </source>
</reference>
<organism evidence="1 2">
    <name type="scientific">Enorma phocaeensis</name>
    <dbReference type="NCBI Taxonomy" id="1871019"/>
    <lineage>
        <taxon>Bacteria</taxon>
        <taxon>Bacillati</taxon>
        <taxon>Actinomycetota</taxon>
        <taxon>Coriobacteriia</taxon>
        <taxon>Coriobacteriales</taxon>
        <taxon>Coriobacteriaceae</taxon>
        <taxon>Enorma</taxon>
    </lineage>
</organism>